<keyword evidence="2" id="KW-0808">Transferase</keyword>
<dbReference type="Pfam" id="PF00534">
    <property type="entry name" value="Glycos_transf_1"/>
    <property type="match status" value="1"/>
</dbReference>
<dbReference type="Gene3D" id="3.40.50.2000">
    <property type="entry name" value="Glycogen Phosphorylase B"/>
    <property type="match status" value="2"/>
</dbReference>
<reference evidence="2 3" key="1">
    <citation type="submission" date="2024-03" db="EMBL/GenBank/DDBJ databases">
        <title>Aquirufa genome sequencing.</title>
        <authorList>
            <person name="Pitt A."/>
            <person name="Hahn M.W."/>
        </authorList>
    </citation>
    <scope>NUCLEOTIDE SEQUENCE [LARGE SCALE GENOMIC DNA]</scope>
    <source>
        <strain evidence="2 3">PLAD-142S6K</strain>
    </source>
</reference>
<dbReference type="EC" id="2.4.-.-" evidence="2"/>
<accession>A0ABW6CUN2</accession>
<feature type="domain" description="Glycosyl transferase family 1" evidence="1">
    <location>
        <begin position="187"/>
        <end position="335"/>
    </location>
</feature>
<dbReference type="PANTHER" id="PTHR45947">
    <property type="entry name" value="SULFOQUINOVOSYL TRANSFERASE SQD2"/>
    <property type="match status" value="1"/>
</dbReference>
<dbReference type="Proteomes" id="UP001598114">
    <property type="component" value="Unassembled WGS sequence"/>
</dbReference>
<dbReference type="SUPFAM" id="SSF53756">
    <property type="entry name" value="UDP-Glycosyltransferase/glycogen phosphorylase"/>
    <property type="match status" value="1"/>
</dbReference>
<proteinExistence type="predicted"/>
<organism evidence="2 3">
    <name type="scientific">Aquirufa echingensis</name>
    <dbReference type="NCBI Taxonomy" id="3096516"/>
    <lineage>
        <taxon>Bacteria</taxon>
        <taxon>Pseudomonadati</taxon>
        <taxon>Bacteroidota</taxon>
        <taxon>Cytophagia</taxon>
        <taxon>Cytophagales</taxon>
        <taxon>Flectobacillaceae</taxon>
        <taxon>Aquirufa</taxon>
    </lineage>
</organism>
<protein>
    <submittedName>
        <fullName evidence="2">Glycosyltransferase family 4 protein</fullName>
        <ecNumber evidence="2">2.4.-.-</ecNumber>
    </submittedName>
</protein>
<dbReference type="CDD" id="cd03801">
    <property type="entry name" value="GT4_PimA-like"/>
    <property type="match status" value="1"/>
</dbReference>
<gene>
    <name evidence="2" type="ORF">SKC38_00230</name>
</gene>
<evidence type="ECO:0000259" key="1">
    <source>
        <dbReference type="Pfam" id="PF00534"/>
    </source>
</evidence>
<dbReference type="InterPro" id="IPR050194">
    <property type="entry name" value="Glycosyltransferase_grp1"/>
</dbReference>
<sequence>MRILILHNLLWSQYKSVVFEKIAQTCSPDDEVLVVQTAITEKGREDLVDFDVSTFPYQYPFQLLNTIPLQQASPVKTAISWLKIVFQFKPNIINLTGYNELGTLPVLLFAKFLGIKTIITIESVAHLGGRFSALKGIYKKLVYFLIDGVYSYGLNTNRFLFEQGVPKSKILAFLNAFDQANFKLSGHPKKDEKPYLLYVGRLSPEKNIDALVELMNEIDQELIIIGDGPERKRLEKISGKNIQFLGAIAWSKLPNYYAEAACLLLPSTYEPWGMVANEAQALGKPIICTAACGCANDLVISGFNGLVVSDFRAEKKQIIDFIHQLPENKLAYEQFAHRNNQVFAVDRLSLEMLAGMRKLVNH</sequence>
<evidence type="ECO:0000313" key="2">
    <source>
        <dbReference type="EMBL" id="MFD3274648.1"/>
    </source>
</evidence>
<dbReference type="EMBL" id="JBBKYA010000001">
    <property type="protein sequence ID" value="MFD3274648.1"/>
    <property type="molecule type" value="Genomic_DNA"/>
</dbReference>
<dbReference type="PANTHER" id="PTHR45947:SF13">
    <property type="entry name" value="TRANSFERASE"/>
    <property type="match status" value="1"/>
</dbReference>
<keyword evidence="2" id="KW-0328">Glycosyltransferase</keyword>
<comment type="caution">
    <text evidence="2">The sequence shown here is derived from an EMBL/GenBank/DDBJ whole genome shotgun (WGS) entry which is preliminary data.</text>
</comment>
<keyword evidence="3" id="KW-1185">Reference proteome</keyword>
<dbReference type="RefSeq" id="WP_377974097.1">
    <property type="nucleotide sequence ID" value="NZ_JBBKYA010000001.1"/>
</dbReference>
<dbReference type="GO" id="GO:0016757">
    <property type="term" value="F:glycosyltransferase activity"/>
    <property type="evidence" value="ECO:0007669"/>
    <property type="project" value="UniProtKB-KW"/>
</dbReference>
<evidence type="ECO:0000313" key="3">
    <source>
        <dbReference type="Proteomes" id="UP001598114"/>
    </source>
</evidence>
<name>A0ABW6CUN2_9BACT</name>
<dbReference type="InterPro" id="IPR001296">
    <property type="entry name" value="Glyco_trans_1"/>
</dbReference>